<reference evidence="6" key="1">
    <citation type="journal article" date="2019" name="Int. J. Syst. Evol. Microbiol.">
        <title>The Global Catalogue of Microorganisms (GCM) 10K type strain sequencing project: providing services to taxonomists for standard genome sequencing and annotation.</title>
        <authorList>
            <consortium name="The Broad Institute Genomics Platform"/>
            <consortium name="The Broad Institute Genome Sequencing Center for Infectious Disease"/>
            <person name="Wu L."/>
            <person name="Ma J."/>
        </authorList>
    </citation>
    <scope>NUCLEOTIDE SEQUENCE [LARGE SCALE GENOMIC DNA]</scope>
    <source>
        <strain evidence="6">JCM 30331</strain>
    </source>
</reference>
<evidence type="ECO:0000259" key="4">
    <source>
        <dbReference type="PROSITE" id="PS50995"/>
    </source>
</evidence>
<accession>A0ABQ2EZW1</accession>
<dbReference type="PROSITE" id="PS50995">
    <property type="entry name" value="HTH_MARR_2"/>
    <property type="match status" value="1"/>
</dbReference>
<dbReference type="InterPro" id="IPR023187">
    <property type="entry name" value="Tscrpt_reg_MarR-type_CS"/>
</dbReference>
<dbReference type="InterPro" id="IPR036390">
    <property type="entry name" value="WH_DNA-bd_sf"/>
</dbReference>
<dbReference type="RefSeq" id="WP_189010233.1">
    <property type="nucleotide sequence ID" value="NZ_BMPP01000013.1"/>
</dbReference>
<keyword evidence="3" id="KW-0804">Transcription</keyword>
<keyword evidence="1" id="KW-0805">Transcription regulation</keyword>
<organism evidence="5 6">
    <name type="scientific">Deinococcus malanensis</name>
    <dbReference type="NCBI Taxonomy" id="1706855"/>
    <lineage>
        <taxon>Bacteria</taxon>
        <taxon>Thermotogati</taxon>
        <taxon>Deinococcota</taxon>
        <taxon>Deinococci</taxon>
        <taxon>Deinococcales</taxon>
        <taxon>Deinococcaceae</taxon>
        <taxon>Deinococcus</taxon>
    </lineage>
</organism>
<proteinExistence type="predicted"/>
<dbReference type="SUPFAM" id="SSF46785">
    <property type="entry name" value="Winged helix' DNA-binding domain"/>
    <property type="match status" value="1"/>
</dbReference>
<comment type="caution">
    <text evidence="5">The sequence shown here is derived from an EMBL/GenBank/DDBJ whole genome shotgun (WGS) entry which is preliminary data.</text>
</comment>
<keyword evidence="2" id="KW-0238">DNA-binding</keyword>
<dbReference type="InterPro" id="IPR039422">
    <property type="entry name" value="MarR/SlyA-like"/>
</dbReference>
<evidence type="ECO:0000256" key="3">
    <source>
        <dbReference type="ARBA" id="ARBA00023163"/>
    </source>
</evidence>
<dbReference type="Pfam" id="PF01047">
    <property type="entry name" value="MarR"/>
    <property type="match status" value="1"/>
</dbReference>
<evidence type="ECO:0000256" key="2">
    <source>
        <dbReference type="ARBA" id="ARBA00023125"/>
    </source>
</evidence>
<keyword evidence="6" id="KW-1185">Reference proteome</keyword>
<dbReference type="InterPro" id="IPR000835">
    <property type="entry name" value="HTH_MarR-typ"/>
</dbReference>
<dbReference type="EMBL" id="BMPP01000013">
    <property type="protein sequence ID" value="GGK33862.1"/>
    <property type="molecule type" value="Genomic_DNA"/>
</dbReference>
<dbReference type="PROSITE" id="PS01117">
    <property type="entry name" value="HTH_MARR_1"/>
    <property type="match status" value="1"/>
</dbReference>
<protein>
    <submittedName>
        <fullName evidence="5">Transcriptional regulator</fullName>
    </submittedName>
</protein>
<feature type="domain" description="HTH marR-type" evidence="4">
    <location>
        <begin position="5"/>
        <end position="138"/>
    </location>
</feature>
<evidence type="ECO:0000313" key="5">
    <source>
        <dbReference type="EMBL" id="GGK33862.1"/>
    </source>
</evidence>
<dbReference type="PANTHER" id="PTHR33164:SF43">
    <property type="entry name" value="HTH-TYPE TRANSCRIPTIONAL REPRESSOR YETL"/>
    <property type="match status" value="1"/>
</dbReference>
<dbReference type="SMART" id="SM00347">
    <property type="entry name" value="HTH_MARR"/>
    <property type="match status" value="1"/>
</dbReference>
<evidence type="ECO:0000313" key="6">
    <source>
        <dbReference type="Proteomes" id="UP000647587"/>
    </source>
</evidence>
<dbReference type="InterPro" id="IPR036388">
    <property type="entry name" value="WH-like_DNA-bd_sf"/>
</dbReference>
<dbReference type="Proteomes" id="UP000647587">
    <property type="component" value="Unassembled WGS sequence"/>
</dbReference>
<name>A0ABQ2EZW1_9DEIO</name>
<dbReference type="Gene3D" id="1.10.10.10">
    <property type="entry name" value="Winged helix-like DNA-binding domain superfamily/Winged helix DNA-binding domain"/>
    <property type="match status" value="1"/>
</dbReference>
<dbReference type="PANTHER" id="PTHR33164">
    <property type="entry name" value="TRANSCRIPTIONAL REGULATOR, MARR FAMILY"/>
    <property type="match status" value="1"/>
</dbReference>
<sequence length="144" mass="15808">MTLSARQLFDRLVHVETLLWGRCDEELQHQTGLTLGRLEVLRVIASVDPCRVNEISTRLLITVGAASKLVDRLEASGLCQRQPNPQDRRSSLLTVTDTGHATLTQAEAILEPLLNQAFASVSLPALHDALNHIERALDPADTPT</sequence>
<evidence type="ECO:0000256" key="1">
    <source>
        <dbReference type="ARBA" id="ARBA00023015"/>
    </source>
</evidence>
<gene>
    <name evidence="5" type="ORF">GCM10008955_29920</name>
</gene>